<keyword evidence="1" id="KW-0812">Transmembrane</keyword>
<keyword evidence="3" id="KW-1185">Reference proteome</keyword>
<feature type="transmembrane region" description="Helical" evidence="1">
    <location>
        <begin position="50"/>
        <end position="67"/>
    </location>
</feature>
<keyword evidence="1" id="KW-0472">Membrane</keyword>
<reference evidence="2" key="1">
    <citation type="submission" date="2022-09" db="EMBL/GenBank/DDBJ databases">
        <title>Aureispira anguillicida sp. nov., isolated from Leptocephalus of Japanese eel Anguilla japonica.</title>
        <authorList>
            <person name="Yuasa K."/>
            <person name="Mekata T."/>
            <person name="Ikunari K."/>
        </authorList>
    </citation>
    <scope>NUCLEOTIDE SEQUENCE</scope>
    <source>
        <strain evidence="2">EL160426</strain>
    </source>
</reference>
<name>A0A916DP30_9BACT</name>
<feature type="transmembrane region" description="Helical" evidence="1">
    <location>
        <begin position="73"/>
        <end position="89"/>
    </location>
</feature>
<dbReference type="Proteomes" id="UP001060919">
    <property type="component" value="Chromosome"/>
</dbReference>
<gene>
    <name evidence="2" type="ORF">AsAng_0009770</name>
</gene>
<evidence type="ECO:0000256" key="1">
    <source>
        <dbReference type="SAM" id="Phobius"/>
    </source>
</evidence>
<accession>A0A916DP30</accession>
<sequence length="210" mass="24414">MNDSKKSIEDIWKEGFFKEGNLYAPKVNELYHRKSKHSVEQILQGFKKEVQLLIPLAIILFLFNIVLDNDNSVFWGIVCALPCLLWFYLGQRQLKSLKQIDYGASCYDYLLSVQHQLDKIHHFNKRLSVSSVPIILFPMLIYTYFKNPNKTMGELFGIESWDWSSLTIFGLLPLMTLIAFGVAEVSFKKAKKSRNIKIDELIKDLEELKS</sequence>
<keyword evidence="1" id="KW-1133">Transmembrane helix</keyword>
<evidence type="ECO:0000313" key="3">
    <source>
        <dbReference type="Proteomes" id="UP001060919"/>
    </source>
</evidence>
<dbReference type="EMBL" id="AP026867">
    <property type="protein sequence ID" value="BDS10269.1"/>
    <property type="molecule type" value="Genomic_DNA"/>
</dbReference>
<feature type="transmembrane region" description="Helical" evidence="1">
    <location>
        <begin position="127"/>
        <end position="145"/>
    </location>
</feature>
<feature type="transmembrane region" description="Helical" evidence="1">
    <location>
        <begin position="165"/>
        <end position="187"/>
    </location>
</feature>
<dbReference type="KEGG" id="aup:AsAng_0009770"/>
<dbReference type="AlphaFoldDB" id="A0A916DP30"/>
<organism evidence="2 3">
    <name type="scientific">Aureispira anguillae</name>
    <dbReference type="NCBI Taxonomy" id="2864201"/>
    <lineage>
        <taxon>Bacteria</taxon>
        <taxon>Pseudomonadati</taxon>
        <taxon>Bacteroidota</taxon>
        <taxon>Saprospiria</taxon>
        <taxon>Saprospirales</taxon>
        <taxon>Saprospiraceae</taxon>
        <taxon>Aureispira</taxon>
    </lineage>
</organism>
<evidence type="ECO:0000313" key="2">
    <source>
        <dbReference type="EMBL" id="BDS10269.1"/>
    </source>
</evidence>
<dbReference type="RefSeq" id="WP_264791596.1">
    <property type="nucleotide sequence ID" value="NZ_AP026867.1"/>
</dbReference>
<protein>
    <submittedName>
        <fullName evidence="2">Uncharacterized protein</fullName>
    </submittedName>
</protein>
<proteinExistence type="predicted"/>